<sequence>MTTHHVAFTANVPATILATAKAASPRAARSLILARCWYERRDIEWQATTSLAQRHDQSPTRHQAQLALDCPEASQPRRGALTLTVKVAPRGGEEPLDKARRVLDLPGRIGPRPRIVPRPGSLDRGSFSVPRGDSVIGPMPADWPIDRILTDYSHNLGSYGQGGVGLSGWQCNGGSWIILPLKGSDGWIWLTRELIAPATDFRTLAIDIDQRIIGVHPNQLPDFPPWEHLYAGHERIENLPDFSIERATISRFEATPSGFVLEAANGLDRWRFAMGDHLPRPIWAGSLEPRDLHEGESVAGAFLLAHDCFLDV</sequence>
<protein>
    <submittedName>
        <fullName evidence="2">Uncharacterized protein</fullName>
    </submittedName>
</protein>
<feature type="region of interest" description="Disordered" evidence="1">
    <location>
        <begin position="113"/>
        <end position="133"/>
    </location>
</feature>
<proteinExistence type="predicted"/>
<evidence type="ECO:0000256" key="1">
    <source>
        <dbReference type="SAM" id="MobiDB-lite"/>
    </source>
</evidence>
<reference evidence="2 3" key="1">
    <citation type="submission" date="2016-02" db="EMBL/GenBank/DDBJ databases">
        <authorList>
            <person name="Wen L."/>
            <person name="He K."/>
            <person name="Yang H."/>
        </authorList>
    </citation>
    <scope>NUCLEOTIDE SEQUENCE [LARGE SCALE GENOMIC DNA]</scope>
    <source>
        <strain evidence="2 3">CD09_2</strain>
    </source>
</reference>
<accession>A0A177JX06</accession>
<name>A0A177JX06_SPHYA</name>
<evidence type="ECO:0000313" key="3">
    <source>
        <dbReference type="Proteomes" id="UP000077262"/>
    </source>
</evidence>
<comment type="caution">
    <text evidence="2">The sequence shown here is derived from an EMBL/GenBank/DDBJ whole genome shotgun (WGS) entry which is preliminary data.</text>
</comment>
<dbReference type="AlphaFoldDB" id="A0A177JX06"/>
<dbReference type="EMBL" id="LSTR01000025">
    <property type="protein sequence ID" value="OAH45454.1"/>
    <property type="molecule type" value="Genomic_DNA"/>
</dbReference>
<evidence type="ECO:0000313" key="2">
    <source>
        <dbReference type="EMBL" id="OAH45454.1"/>
    </source>
</evidence>
<dbReference type="Proteomes" id="UP000077262">
    <property type="component" value="Unassembled WGS sequence"/>
</dbReference>
<dbReference type="OrthoDB" id="7565537at2"/>
<dbReference type="RefSeq" id="WP_063976282.1">
    <property type="nucleotide sequence ID" value="NZ_LSTR01000025.1"/>
</dbReference>
<organism evidence="2 3">
    <name type="scientific">Sphingobium yanoikuyae</name>
    <name type="common">Sphingomonas yanoikuyae</name>
    <dbReference type="NCBI Taxonomy" id="13690"/>
    <lineage>
        <taxon>Bacteria</taxon>
        <taxon>Pseudomonadati</taxon>
        <taxon>Pseudomonadota</taxon>
        <taxon>Alphaproteobacteria</taxon>
        <taxon>Sphingomonadales</taxon>
        <taxon>Sphingomonadaceae</taxon>
        <taxon>Sphingobium</taxon>
    </lineage>
</organism>
<gene>
    <name evidence="2" type="ORF">AX777_17765</name>
</gene>